<organism evidence="2 3">
    <name type="scientific">Purpureocillium lilacinum</name>
    <name type="common">Paecilomyces lilacinus</name>
    <dbReference type="NCBI Taxonomy" id="33203"/>
    <lineage>
        <taxon>Eukaryota</taxon>
        <taxon>Fungi</taxon>
        <taxon>Dikarya</taxon>
        <taxon>Ascomycota</taxon>
        <taxon>Pezizomycotina</taxon>
        <taxon>Sordariomycetes</taxon>
        <taxon>Hypocreomycetidae</taxon>
        <taxon>Hypocreales</taxon>
        <taxon>Ophiocordycipitaceae</taxon>
        <taxon>Purpureocillium</taxon>
    </lineage>
</organism>
<feature type="region of interest" description="Disordered" evidence="1">
    <location>
        <begin position="57"/>
        <end position="134"/>
    </location>
</feature>
<feature type="compositionally biased region" description="Basic residues" evidence="1">
    <location>
        <begin position="188"/>
        <end position="201"/>
    </location>
</feature>
<feature type="region of interest" description="Disordered" evidence="1">
    <location>
        <begin position="148"/>
        <end position="201"/>
    </location>
</feature>
<accession>A0A2U3DV50</accession>
<dbReference type="Proteomes" id="UP000245956">
    <property type="component" value="Unassembled WGS sequence"/>
</dbReference>
<evidence type="ECO:0000313" key="2">
    <source>
        <dbReference type="EMBL" id="PWI66130.1"/>
    </source>
</evidence>
<reference evidence="2 3" key="1">
    <citation type="journal article" date="2016" name="Front. Microbiol.">
        <title>Genome and transcriptome sequences reveal the specific parasitism of the nematophagous Purpureocillium lilacinum 36-1.</title>
        <authorList>
            <person name="Xie J."/>
            <person name="Li S."/>
            <person name="Mo C."/>
            <person name="Xiao X."/>
            <person name="Peng D."/>
            <person name="Wang G."/>
            <person name="Xiao Y."/>
        </authorList>
    </citation>
    <scope>NUCLEOTIDE SEQUENCE [LARGE SCALE GENOMIC DNA]</scope>
    <source>
        <strain evidence="2 3">36-1</strain>
    </source>
</reference>
<dbReference type="AlphaFoldDB" id="A0A2U3DV50"/>
<evidence type="ECO:0000256" key="1">
    <source>
        <dbReference type="SAM" id="MobiDB-lite"/>
    </source>
</evidence>
<sequence length="201" mass="22025">MGRMRLRAARLQDRRLCPWIIALPTGCCTDARHVSRALRQGSPSPPAWGLQSLHLRARPKQPSAPPLRARPESVSVRQKPRRGSPPAAQFPRPLPGPSPSSPVSTIFRRHRSGRIERIATSTSVRPPPAPPDSRRSFACLDVAIARGSHGASADETTPGDAIGEKRLTSSALPRGGLHPRLTATPSTPHHRRRRRLPCRRV</sequence>
<protein>
    <submittedName>
        <fullName evidence="2">Uncharacterized protein</fullName>
    </submittedName>
</protein>
<gene>
    <name evidence="2" type="ORF">PCL_05348</name>
</gene>
<dbReference type="EMBL" id="LCWV01000027">
    <property type="protein sequence ID" value="PWI66130.1"/>
    <property type="molecule type" value="Genomic_DNA"/>
</dbReference>
<evidence type="ECO:0000313" key="3">
    <source>
        <dbReference type="Proteomes" id="UP000245956"/>
    </source>
</evidence>
<comment type="caution">
    <text evidence="2">The sequence shown here is derived from an EMBL/GenBank/DDBJ whole genome shotgun (WGS) entry which is preliminary data.</text>
</comment>
<proteinExistence type="predicted"/>
<name>A0A2U3DV50_PURLI</name>